<reference evidence="5" key="4">
    <citation type="journal article" date="2011" name="BMC Syst. Biol.">
        <title>Initial characterization of the human central proteome.</title>
        <authorList>
            <person name="Burkard T.R."/>
            <person name="Planyavsky M."/>
            <person name="Kaupe I."/>
            <person name="Breitwieser F.P."/>
            <person name="Burckstummer T."/>
            <person name="Bennett K.L."/>
            <person name="Superti-Furga G."/>
            <person name="Colinge J."/>
        </authorList>
    </citation>
    <scope>IDENTIFICATION BY MASS SPECTROMETRY [LARGE SCALE ANALYSIS]</scope>
</reference>
<dbReference type="MassIVE" id="J3QKW4"/>
<reference evidence="6" key="5">
    <citation type="journal article" date="2015" name="Proteomics">
        <title>N-terminome analysis of the human mitochondrial proteome.</title>
        <authorList>
            <person name="Vaca Jacome A.S."/>
            <person name="Rabilloud T."/>
            <person name="Schaeffer-Reiss C."/>
            <person name="Rompais M."/>
            <person name="Ayoub D."/>
            <person name="Lane L."/>
            <person name="Bairoch A."/>
            <person name="Van Dorsselaer A."/>
            <person name="Carapito C."/>
        </authorList>
    </citation>
    <scope>IDENTIFICATION BY MASS SPECTROMETRY [LARGE SCALE ANALYSIS]</scope>
</reference>
<dbReference type="OpenTargets" id="ENSG00000134265"/>
<reference evidence="1 2" key="3">
    <citation type="journal article" date="2005" name="Nature">
        <title>DNA sequence and analysis of human chromosome 18.</title>
        <authorList>
            <person name="Nusbaum C."/>
            <person name="Zody M.C."/>
            <person name="Borowsky M.L."/>
            <person name="Kamal M."/>
            <person name="Kodira C.D."/>
            <person name="Taylor T.D."/>
            <person name="Whittaker C.A."/>
            <person name="Chang J.L."/>
            <person name="Cuomo C.A."/>
            <person name="Dewar K."/>
            <person name="FitzGerald M.G."/>
            <person name="Yang X."/>
            <person name="Abouelleil A."/>
            <person name="Allen N.R."/>
            <person name="Anderson S."/>
            <person name="Bloom T."/>
            <person name="Bugalter B."/>
            <person name="Butler J."/>
            <person name="Cook A."/>
            <person name="DeCaprio D."/>
            <person name="Engels R."/>
            <person name="Garber M."/>
            <person name="Gnirke A."/>
            <person name="Hafez N."/>
            <person name="Hall J.L."/>
            <person name="Norman C.H."/>
            <person name="Itoh T."/>
            <person name="Jaffe D.B."/>
            <person name="Kuroki Y."/>
            <person name="Lehoczky J."/>
            <person name="Lui A."/>
            <person name="Macdonald P."/>
            <person name="Mauceli E."/>
            <person name="Mikkelsen T.S."/>
            <person name="Naylor J.W."/>
            <person name="Nicol R."/>
            <person name="Nguyen C."/>
            <person name="Noguchi H."/>
            <person name="O'Leary S.B."/>
            <person name="O'Neill K."/>
            <person name="Piqani B."/>
            <person name="Smith C.L."/>
            <person name="Talamas J.A."/>
            <person name="Topham K."/>
            <person name="Totoki Y."/>
            <person name="Toyoda A."/>
            <person name="Wain H.M."/>
            <person name="Young S.K."/>
            <person name="Zeng Q."/>
            <person name="Zimmer A.R."/>
            <person name="Fujiyama A."/>
            <person name="Hattori M."/>
            <person name="Birren B.W."/>
            <person name="Sakaki Y."/>
            <person name="Lander E.S."/>
        </authorList>
    </citation>
    <scope>NUCLEOTIDE SEQUENCE [LARGE SCALE GENOMIC DNA]</scope>
</reference>
<dbReference type="Ensembl" id="ENST00000580224.5">
    <property type="protein sequence ID" value="ENSP00000463265.1"/>
    <property type="gene ID" value="ENSG00000134265.13"/>
</dbReference>
<evidence type="ECO:0007829" key="6">
    <source>
        <dbReference type="PubMed" id="25944712"/>
    </source>
</evidence>
<sequence>MAAQKINEGLEHLAKAEKYCCF</sequence>
<dbReference type="VEuPathDB" id="HostDB:ENSG00000134265"/>
<reference evidence="1 2" key="1">
    <citation type="journal article" date="2001" name="Nature">
        <title>Initial sequencing and analysis of the human genome.</title>
        <authorList>
            <consortium name="International Human Genome Sequencing Consortium"/>
            <person name="Lander E.S."/>
            <person name="Linton L.M."/>
            <person name="Birren B."/>
            <person name="Nusbaum C."/>
            <person name="Zody M.C."/>
            <person name="Baldwin J."/>
            <person name="Devon K."/>
            <person name="Dewar K."/>
            <person name="Doyle M."/>
            <person name="FitzHugh W."/>
            <person name="Funke R."/>
            <person name="Gage D."/>
            <person name="Harris K."/>
            <person name="Heaford A."/>
            <person name="Howland J."/>
            <person name="Kann L."/>
            <person name="Lehoczky J."/>
            <person name="LeVine R."/>
            <person name="McEwan P."/>
            <person name="McKernan K."/>
            <person name="Meldrim J."/>
            <person name="Mesirov J.P."/>
            <person name="Miranda C."/>
            <person name="Morris W."/>
            <person name="Naylor J."/>
            <person name="Raymond C."/>
            <person name="Rosetti M."/>
            <person name="Santos R."/>
            <person name="Sheridan A."/>
            <person name="Sougnez C."/>
            <person name="Stange-Thomann N."/>
            <person name="Stojanovic N."/>
            <person name="Subramanian A."/>
            <person name="Wyman D."/>
            <person name="Rogers J."/>
            <person name="Sulston J."/>
            <person name="Ainscough R."/>
            <person name="Beck S."/>
            <person name="Bentley D."/>
            <person name="Burton J."/>
            <person name="Clee C."/>
            <person name="Carter N."/>
            <person name="Coulson A."/>
            <person name="Deadman R."/>
            <person name="Deloukas P."/>
            <person name="Dunham A."/>
            <person name="Dunham I."/>
            <person name="Durbin R."/>
            <person name="French L."/>
            <person name="Grafham D."/>
            <person name="Gregory S."/>
            <person name="Hubbard T."/>
            <person name="Humphray S."/>
            <person name="Hunt A."/>
            <person name="Jones M."/>
            <person name="Lloyd C."/>
            <person name="McMurray A."/>
            <person name="Matthews L."/>
            <person name="Mercer S."/>
            <person name="Milne S."/>
            <person name="Mullikin J.C."/>
            <person name="Mungall A."/>
            <person name="Plumb R."/>
            <person name="Ross M."/>
            <person name="Shownkeen R."/>
            <person name="Sims S."/>
            <person name="Waterston R.H."/>
            <person name="Wilson R.K."/>
            <person name="Hillier L.W."/>
            <person name="McPherson J.D."/>
            <person name="Marra M.A."/>
            <person name="Mardis E.R."/>
            <person name="Fulton L.A."/>
            <person name="Chinwalla A.T."/>
            <person name="Pepin K.H."/>
            <person name="Gish W.R."/>
            <person name="Chissoe S.L."/>
            <person name="Wendl M.C."/>
            <person name="Delehaunty K.D."/>
            <person name="Miner T.L."/>
            <person name="Delehaunty A."/>
            <person name="Kramer J.B."/>
            <person name="Cook L.L."/>
            <person name="Fulton R.S."/>
            <person name="Johnson D.L."/>
            <person name="Minx P.J."/>
            <person name="Clifton S.W."/>
            <person name="Hawkins T."/>
            <person name="Branscomb E."/>
            <person name="Predki P."/>
            <person name="Richardson P."/>
            <person name="Wenning S."/>
            <person name="Slezak T."/>
            <person name="Doggett N."/>
            <person name="Cheng J.F."/>
            <person name="Olsen A."/>
            <person name="Lucas S."/>
            <person name="Elkin C."/>
            <person name="Uberbacher E."/>
            <person name="Frazier M."/>
            <person name="Gibbs R.A."/>
            <person name="Muzny D.M."/>
            <person name="Scherer S.E."/>
            <person name="Bouck J.B."/>
            <person name="Sodergren E.J."/>
            <person name="Worley K.C."/>
            <person name="Rives C.M."/>
            <person name="Gorrell J.H."/>
            <person name="Metzker M.L."/>
            <person name="Naylor S.L."/>
            <person name="Kucherlapati R.S."/>
            <person name="Nelson D.L."/>
            <person name="Weinstock G.M."/>
            <person name="Sakaki Y."/>
            <person name="Fujiyama A."/>
            <person name="Hattori M."/>
            <person name="Yada T."/>
            <person name="Toyoda A."/>
            <person name="Itoh T."/>
            <person name="Kawagoe C."/>
            <person name="Watanabe H."/>
            <person name="Totoki Y."/>
            <person name="Taylor T."/>
            <person name="Weissenbach J."/>
            <person name="Heilig R."/>
            <person name="Saurin W."/>
            <person name="Artiguenave F."/>
            <person name="Brottier P."/>
            <person name="Bruls T."/>
            <person name="Pelletier E."/>
            <person name="Robert C."/>
            <person name="Wincker P."/>
            <person name="Smith D.R."/>
            <person name="Doucette-Stamm L."/>
            <person name="Rubenfield M."/>
            <person name="Weinstock K."/>
            <person name="Lee H.M."/>
            <person name="Dubois J."/>
            <person name="Rosenthal A."/>
            <person name="Platzer M."/>
            <person name="Nyakatura G."/>
            <person name="Taudien S."/>
            <person name="Rump A."/>
            <person name="Yang H."/>
            <person name="Yu J."/>
            <person name="Wang J."/>
            <person name="Huang G."/>
            <person name="Gu J."/>
            <person name="Hood L."/>
            <person name="Rowen L."/>
            <person name="Madan A."/>
            <person name="Qin S."/>
            <person name="Davis R.W."/>
            <person name="Federspiel N.A."/>
            <person name="Abola A.P."/>
            <person name="Proctor M.J."/>
            <person name="Myers R.M."/>
            <person name="Schmutz J."/>
            <person name="Dickson M."/>
            <person name="Grimwood J."/>
            <person name="Cox D.R."/>
            <person name="Olson M.V."/>
            <person name="Kaul R."/>
            <person name="Raymond C."/>
            <person name="Shimizu N."/>
            <person name="Kawasaki K."/>
            <person name="Minoshima S."/>
            <person name="Evans G.A."/>
            <person name="Athanasiou M."/>
            <person name="Schultz R."/>
            <person name="Roe B.A."/>
            <person name="Chen F."/>
            <person name="Pan H."/>
            <person name="Ramser J."/>
            <person name="Lehrach H."/>
            <person name="Reinhardt R."/>
            <person name="McCombie W.R."/>
            <person name="de la Bastide M."/>
            <person name="Dedhia N."/>
            <person name="Blocker H."/>
            <person name="Hornischer K."/>
            <person name="Nordsiek G."/>
            <person name="Agarwala R."/>
            <person name="Aravind L."/>
            <person name="Bailey J.A."/>
            <person name="Bateman A."/>
            <person name="Batzoglou S."/>
            <person name="Birney E."/>
            <person name="Bork P."/>
            <person name="Brown D.G."/>
            <person name="Burge C.B."/>
            <person name="Cerutti L."/>
            <person name="Chen H.C."/>
            <person name="Church D."/>
            <person name="Clamp M."/>
            <person name="Copley R.R."/>
            <person name="Doerks T."/>
            <person name="Eddy S.R."/>
            <person name="Eichler E.E."/>
            <person name="Furey T.S."/>
            <person name="Galagan J."/>
            <person name="Gilbert J.G."/>
            <person name="Harmon C."/>
            <person name="Hayashizaki Y."/>
            <person name="Haussler D."/>
            <person name="Hermjakob H."/>
            <person name="Hokamp K."/>
            <person name="Jang W."/>
            <person name="Johnson L.S."/>
            <person name="Jones T.A."/>
            <person name="Kasif S."/>
            <person name="Kaspryzk A."/>
            <person name="Kennedy S."/>
            <person name="Kent W.J."/>
            <person name="Kitts P."/>
            <person name="Koonin E.V."/>
            <person name="Korf I."/>
            <person name="Kulp D."/>
            <person name="Lancet D."/>
            <person name="Lowe T.M."/>
            <person name="McLysaght A."/>
            <person name="Mikkelsen T."/>
            <person name="Moran J.V."/>
            <person name="Mulder N."/>
            <person name="Pollara V.J."/>
            <person name="Ponting C.P."/>
            <person name="Schuler G."/>
            <person name="Schultz J."/>
            <person name="Slater G."/>
            <person name="Smit A.F."/>
            <person name="Stupka E."/>
            <person name="Szustakowski J."/>
            <person name="Thierry-Mieg D."/>
            <person name="Thierry-Mieg J."/>
            <person name="Wagner L."/>
            <person name="Wallis J."/>
            <person name="Wheeler R."/>
            <person name="Williams A."/>
            <person name="Wolf Y.I."/>
            <person name="Wolfe K.H."/>
            <person name="Yang S.P."/>
            <person name="Yeh R.F."/>
            <person name="Collins F."/>
            <person name="Guyer M.S."/>
            <person name="Peterson J."/>
            <person name="Felsenfeld A."/>
            <person name="Wetterstrand K.A."/>
            <person name="Patrinos A."/>
            <person name="Morgan M.J."/>
            <person name="de Jong P."/>
            <person name="Catanese J.J."/>
            <person name="Osoegawa K."/>
            <person name="Shizuya H."/>
            <person name="Choi S."/>
            <person name="Chen Y.J."/>
        </authorList>
    </citation>
    <scope>NUCLEOTIDE SEQUENCE [LARGE SCALE GENOMIC DNA]</scope>
</reference>
<dbReference type="OrthoDB" id="26569at2759"/>
<gene>
    <name evidence="1" type="primary">NAPG</name>
</gene>
<dbReference type="AlphaFoldDB" id="J3QKW4"/>
<proteinExistence type="evidence at protein level"/>
<evidence type="ECO:0000313" key="2">
    <source>
        <dbReference type="Proteomes" id="UP000005640"/>
    </source>
</evidence>
<evidence type="ECO:0007829" key="5">
    <source>
        <dbReference type="PubMed" id="21269460"/>
    </source>
</evidence>
<evidence type="ECO:0007829" key="3">
    <source>
        <dbReference type="PeptideAtlas" id="J3QKW4"/>
    </source>
</evidence>
<dbReference type="GeneTree" id="ENSGT00390000005826"/>
<keyword evidence="2" id="KW-1185">Reference proteome</keyword>
<protein>
    <submittedName>
        <fullName evidence="1">NSF attachment protein gamma</fullName>
    </submittedName>
</protein>
<reference evidence="1" key="7">
    <citation type="submission" date="2025-09" db="UniProtKB">
        <authorList>
            <consortium name="Ensembl"/>
        </authorList>
    </citation>
    <scope>IDENTIFICATION</scope>
</reference>
<dbReference type="Proteomes" id="UP000005640">
    <property type="component" value="Chromosome 18"/>
</dbReference>
<dbReference type="ExpressionAtlas" id="J3QKW4">
    <property type="expression patterns" value="baseline and differential"/>
</dbReference>
<dbReference type="EMBL" id="AP001099">
    <property type="status" value="NOT_ANNOTATED_CDS"/>
    <property type="molecule type" value="Genomic_DNA"/>
</dbReference>
<evidence type="ECO:0000313" key="1">
    <source>
        <dbReference type="Ensembl" id="ENSP00000463265.1"/>
    </source>
</evidence>
<accession>J3QKW4</accession>
<dbReference type="HGNC" id="HGNC:7642">
    <property type="gene designation" value="NAPG"/>
</dbReference>
<dbReference type="ChiTaRS" id="NAPG">
    <property type="organism name" value="human"/>
</dbReference>
<dbReference type="Bgee" id="ENSG00000134265">
    <property type="expression patterns" value="Expressed in endothelial cell and 193 other cell types or tissues"/>
</dbReference>
<reference evidence="1" key="6">
    <citation type="submission" date="2025-08" db="UniProtKB">
        <authorList>
            <consortium name="Ensembl"/>
        </authorList>
    </citation>
    <scope>IDENTIFICATION</scope>
</reference>
<dbReference type="HOGENOM" id="CLU_222051_0_0_1"/>
<keyword evidence="3 4" id="KW-1267">Proteomics identification</keyword>
<reference evidence="1 2" key="2">
    <citation type="journal article" date="2004" name="Nature">
        <title>Finishing the euchromatic sequence of the human genome.</title>
        <authorList>
            <consortium name="International Human Genome Sequencing Consortium"/>
        </authorList>
    </citation>
    <scope>NUCLEOTIDE SEQUENCE [LARGE SCALE GENOMIC DNA]</scope>
</reference>
<evidence type="ECO:0007829" key="4">
    <source>
        <dbReference type="ProteomicsDB" id="J3QKW4"/>
    </source>
</evidence>
<dbReference type="UCSC" id="uc060nix.1">
    <property type="organism name" value="human"/>
</dbReference>
<dbReference type="Ensembl" id="ENST00000580224.5">
    <property type="protein sequence ID" value="ENSP00000463265.1"/>
    <property type="gene ID" value="ENSG00000134265.14"/>
</dbReference>
<organism evidence="1 2">
    <name type="scientific">Homo sapiens</name>
    <name type="common">Human</name>
    <dbReference type="NCBI Taxonomy" id="9606"/>
    <lineage>
        <taxon>Eukaryota</taxon>
        <taxon>Metazoa</taxon>
        <taxon>Chordata</taxon>
        <taxon>Craniata</taxon>
        <taxon>Vertebrata</taxon>
        <taxon>Euteleostomi</taxon>
        <taxon>Mammalia</taxon>
        <taxon>Eutheria</taxon>
        <taxon>Euarchontoglires</taxon>
        <taxon>Primates</taxon>
        <taxon>Haplorrhini</taxon>
        <taxon>Catarrhini</taxon>
        <taxon>Hominidae</taxon>
        <taxon>Homo</taxon>
    </lineage>
</organism>
<name>J3QKW4_HUMAN</name>